<protein>
    <submittedName>
        <fullName evidence="3">H4MPT-linked C1 transfer pathway protein</fullName>
    </submittedName>
    <submittedName>
        <fullName evidence="2">Hydantoinase/oxoprolinase family protein</fullName>
    </submittedName>
</protein>
<organism evidence="3">
    <name type="scientific">Methanothermobacter wolfeii</name>
    <name type="common">Methanobacterium wolfei</name>
    <dbReference type="NCBI Taxonomy" id="145261"/>
    <lineage>
        <taxon>Archaea</taxon>
        <taxon>Methanobacteriati</taxon>
        <taxon>Methanobacteriota</taxon>
        <taxon>Methanomada group</taxon>
        <taxon>Methanobacteria</taxon>
        <taxon>Methanobacteriales</taxon>
        <taxon>Methanobacteriaceae</taxon>
        <taxon>Methanothermobacter</taxon>
    </lineage>
</organism>
<gene>
    <name evidence="3" type="ORF">N5910_06210</name>
    <name evidence="2" type="ORF">U2150_04860</name>
</gene>
<dbReference type="AlphaFoldDB" id="A0A9E7RRT9"/>
<name>A0A9E7RRT9_METWO</name>
<reference evidence="2 4" key="2">
    <citation type="submission" date="2023-12" db="EMBL/GenBank/DDBJ databases">
        <title>Phenotypic and Genomic Characterization of Methanothermobacter wolfeii Strain BSEL, a CO2-Capturing Archaeon with Minimal Nutrient Requirements.</title>
        <authorList>
            <person name="Ale Enriquez F."/>
            <person name="Ahring B.K."/>
        </authorList>
    </citation>
    <scope>NUCLEOTIDE SEQUENCE [LARGE SCALE GENOMIC DNA]</scope>
    <source>
        <strain evidence="2 4">BSEL-1</strain>
    </source>
</reference>
<dbReference type="InterPro" id="IPR002756">
    <property type="entry name" value="MfnF"/>
</dbReference>
<dbReference type="KEGG" id="mwo:MWSIV6_1211"/>
<sequence length="340" mass="37041">MKIAGFDIGGANTDMAIIEFGSDGEMEKVRVDFRYLPMWLKKDELSETLLEMVGDDIQDLDGVGVSMTAELVDAYPSKAMGVIDIVDRVEGTFDVPVAYVSLSGMVDAEGAVSDPMNIAAANWVATSQIASAMSSDCIMVDVGSTTTDIIPIKDGFEAAKGRNDLERLGTGELVYTGTLRSNVATIVDRVPLGERWFRVSSELFAITADVHRVLGNIREEDYTCSTPDGAGRSLEDCMLRIARVLCADLDLLQPEEILEVSEYIYHQQILRIAEGIAEVSERENLEEVIATGLGMNVLAKRAAEVLELDCRTMDEFLTEAECVVAPAVGTALLMEDYLQD</sequence>
<accession>A0A9E7RRT9</accession>
<dbReference type="Gene3D" id="3.30.420.190">
    <property type="entry name" value="conserved archaeal protein q6m145"/>
    <property type="match status" value="1"/>
</dbReference>
<dbReference type="Proteomes" id="UP001065373">
    <property type="component" value="Chromosome"/>
</dbReference>
<dbReference type="EMBL" id="CP104550">
    <property type="protein sequence ID" value="UXH31136.1"/>
    <property type="molecule type" value="Genomic_DNA"/>
</dbReference>
<evidence type="ECO:0000313" key="3">
    <source>
        <dbReference type="EMBL" id="UXH31136.1"/>
    </source>
</evidence>
<proteinExistence type="predicted"/>
<dbReference type="InterPro" id="IPR002821">
    <property type="entry name" value="Hydantoinase_A"/>
</dbReference>
<dbReference type="GeneID" id="75106828"/>
<dbReference type="Proteomes" id="UP001369247">
    <property type="component" value="Unassembled WGS sequence"/>
</dbReference>
<dbReference type="NCBIfam" id="TIGR03123">
    <property type="entry name" value="one_C_unchar_1"/>
    <property type="match status" value="1"/>
</dbReference>
<dbReference type="InterPro" id="IPR043129">
    <property type="entry name" value="ATPase_NBD"/>
</dbReference>
<dbReference type="Gene3D" id="3.30.420.40">
    <property type="match status" value="1"/>
</dbReference>
<evidence type="ECO:0000313" key="2">
    <source>
        <dbReference type="EMBL" id="MEJ8542816.1"/>
    </source>
</evidence>
<reference evidence="3" key="1">
    <citation type="submission" date="2022-09" db="EMBL/GenBank/DDBJ databases">
        <title>Characterization of three MwoI isoschizomers from sequenced genome and metagenomes.</title>
        <authorList>
            <person name="Fomenkov A."/>
            <person name="Xu S.Y."/>
            <person name="Roberts R.J."/>
        </authorList>
    </citation>
    <scope>NUCLEOTIDE SEQUENCE</scope>
    <source>
        <strain evidence="3">DSM 2970</strain>
    </source>
</reference>
<evidence type="ECO:0000259" key="1">
    <source>
        <dbReference type="Pfam" id="PF01968"/>
    </source>
</evidence>
<dbReference type="GO" id="GO:0016787">
    <property type="term" value="F:hydrolase activity"/>
    <property type="evidence" value="ECO:0007669"/>
    <property type="project" value="InterPro"/>
</dbReference>
<dbReference type="EMBL" id="JAXUHJ010000008">
    <property type="protein sequence ID" value="MEJ8542816.1"/>
    <property type="molecule type" value="Genomic_DNA"/>
</dbReference>
<dbReference type="RefSeq" id="WP_074359162.1">
    <property type="nucleotide sequence ID" value="NZ_CP104550.1"/>
</dbReference>
<dbReference type="Pfam" id="PF01968">
    <property type="entry name" value="Hydantoinase_A"/>
    <property type="match status" value="1"/>
</dbReference>
<feature type="domain" description="Hydantoinase A/oxoprolinase" evidence="1">
    <location>
        <begin position="62"/>
        <end position="336"/>
    </location>
</feature>
<evidence type="ECO:0000313" key="4">
    <source>
        <dbReference type="Proteomes" id="UP001369247"/>
    </source>
</evidence>
<keyword evidence="4" id="KW-1185">Reference proteome</keyword>
<dbReference type="SUPFAM" id="SSF53067">
    <property type="entry name" value="Actin-like ATPase domain"/>
    <property type="match status" value="1"/>
</dbReference>